<dbReference type="RefSeq" id="WP_311634408.1">
    <property type="nucleotide sequence ID" value="NZ_JAVRFF010000006.1"/>
</dbReference>
<dbReference type="Pfam" id="PF04149">
    <property type="entry name" value="DUF397"/>
    <property type="match status" value="1"/>
</dbReference>
<dbReference type="InterPro" id="IPR007278">
    <property type="entry name" value="DUF397"/>
</dbReference>
<dbReference type="Proteomes" id="UP001180489">
    <property type="component" value="Unassembled WGS sequence"/>
</dbReference>
<sequence length="65" mass="7074">MSELKWFKSSFSEASGNACVEVAICDDTRIALRDSKSPAAQTSVTGTAFRSFVNAVRRETLARTT</sequence>
<gene>
    <name evidence="2" type="ORF">RM863_06585</name>
</gene>
<protein>
    <submittedName>
        <fullName evidence="2">DUF397 domain-containing protein</fullName>
    </submittedName>
</protein>
<feature type="domain" description="DUF397" evidence="1">
    <location>
        <begin position="4"/>
        <end position="57"/>
    </location>
</feature>
<name>A0ABU2UG04_9ACTN</name>
<evidence type="ECO:0000313" key="3">
    <source>
        <dbReference type="Proteomes" id="UP001180489"/>
    </source>
</evidence>
<proteinExistence type="predicted"/>
<evidence type="ECO:0000313" key="2">
    <source>
        <dbReference type="EMBL" id="MDT0471792.1"/>
    </source>
</evidence>
<comment type="caution">
    <text evidence="2">The sequence shown here is derived from an EMBL/GenBank/DDBJ whole genome shotgun (WGS) entry which is preliminary data.</text>
</comment>
<evidence type="ECO:0000259" key="1">
    <source>
        <dbReference type="Pfam" id="PF04149"/>
    </source>
</evidence>
<dbReference type="EMBL" id="JAVRFF010000006">
    <property type="protein sequence ID" value="MDT0471792.1"/>
    <property type="molecule type" value="Genomic_DNA"/>
</dbReference>
<reference evidence="2" key="1">
    <citation type="submission" date="2024-05" db="EMBL/GenBank/DDBJ databases">
        <title>30 novel species of actinomycetes from the DSMZ collection.</title>
        <authorList>
            <person name="Nouioui I."/>
        </authorList>
    </citation>
    <scope>NUCLEOTIDE SEQUENCE</scope>
    <source>
        <strain evidence="2">DSM 41014</strain>
    </source>
</reference>
<organism evidence="2 3">
    <name type="scientific">Streptomyces hintoniae</name>
    <dbReference type="NCBI Taxonomy" id="3075521"/>
    <lineage>
        <taxon>Bacteria</taxon>
        <taxon>Bacillati</taxon>
        <taxon>Actinomycetota</taxon>
        <taxon>Actinomycetes</taxon>
        <taxon>Kitasatosporales</taxon>
        <taxon>Streptomycetaceae</taxon>
        <taxon>Streptomyces</taxon>
    </lineage>
</organism>
<keyword evidence="3" id="KW-1185">Reference proteome</keyword>
<accession>A0ABU2UG04</accession>